<protein>
    <submittedName>
        <fullName evidence="3">Stage III sporulation protein AG</fullName>
    </submittedName>
</protein>
<organism evidence="3 4">
    <name type="scientific">Alkalibacillus silvisoli</name>
    <dbReference type="NCBI Taxonomy" id="392823"/>
    <lineage>
        <taxon>Bacteria</taxon>
        <taxon>Bacillati</taxon>
        <taxon>Bacillota</taxon>
        <taxon>Bacilli</taxon>
        <taxon>Bacillales</taxon>
        <taxon>Bacillaceae</taxon>
        <taxon>Alkalibacillus</taxon>
    </lineage>
</organism>
<keyword evidence="2" id="KW-1133">Transmembrane helix</keyword>
<dbReference type="EMBL" id="BAAACZ010000009">
    <property type="protein sequence ID" value="GAA0458060.1"/>
    <property type="molecule type" value="Genomic_DNA"/>
</dbReference>
<name>A0ABP3JLZ7_9BACI</name>
<evidence type="ECO:0000256" key="1">
    <source>
        <dbReference type="SAM" id="MobiDB-lite"/>
    </source>
</evidence>
<feature type="transmembrane region" description="Helical" evidence="2">
    <location>
        <begin position="21"/>
        <end position="39"/>
    </location>
</feature>
<gene>
    <name evidence="3" type="primary">spoIIIAG</name>
    <name evidence="3" type="ORF">GCM10008935_11390</name>
</gene>
<feature type="compositionally biased region" description="Polar residues" evidence="1">
    <location>
        <begin position="120"/>
        <end position="132"/>
    </location>
</feature>
<dbReference type="RefSeq" id="WP_343782366.1">
    <property type="nucleotide sequence ID" value="NZ_BAAACZ010000009.1"/>
</dbReference>
<sequence length="208" mass="23243">MNFKSLFKLKDDMDRPTKRSYILLIGLIGLLFLIVSNIFSGQSDEQDPSFDDEQEVWLGDDEESERTSAGEDDIAGLQEEMQDELARALEAIYGVSDVDVVLQLDSSALRVYEKDTVEGYQTTDETDQSGGNRQVEDDTVEKQTVLVRDNNSEEPLLVQTQSPAVRGVLIVAEGVDQIQIKQMVIESVSRLLDVSSHRIAVMPKGEEE</sequence>
<reference evidence="4" key="1">
    <citation type="journal article" date="2019" name="Int. J. Syst. Evol. Microbiol.">
        <title>The Global Catalogue of Microorganisms (GCM) 10K type strain sequencing project: providing services to taxonomists for standard genome sequencing and annotation.</title>
        <authorList>
            <consortium name="The Broad Institute Genomics Platform"/>
            <consortium name="The Broad Institute Genome Sequencing Center for Infectious Disease"/>
            <person name="Wu L."/>
            <person name="Ma J."/>
        </authorList>
    </citation>
    <scope>NUCLEOTIDE SEQUENCE [LARGE SCALE GENOMIC DNA]</scope>
    <source>
        <strain evidence="4">JCM 14193</strain>
    </source>
</reference>
<accession>A0ABP3JLZ7</accession>
<proteinExistence type="predicted"/>
<dbReference type="InterPro" id="IPR014195">
    <property type="entry name" value="Spore_III_AG"/>
</dbReference>
<evidence type="ECO:0000256" key="2">
    <source>
        <dbReference type="SAM" id="Phobius"/>
    </source>
</evidence>
<dbReference type="NCBIfam" id="TIGR02830">
    <property type="entry name" value="spore_III_AG"/>
    <property type="match status" value="1"/>
</dbReference>
<keyword evidence="2" id="KW-0812">Transmembrane</keyword>
<keyword evidence="4" id="KW-1185">Reference proteome</keyword>
<feature type="region of interest" description="Disordered" evidence="1">
    <location>
        <begin position="120"/>
        <end position="140"/>
    </location>
</feature>
<comment type="caution">
    <text evidence="3">The sequence shown here is derived from an EMBL/GenBank/DDBJ whole genome shotgun (WGS) entry which is preliminary data.</text>
</comment>
<evidence type="ECO:0000313" key="3">
    <source>
        <dbReference type="EMBL" id="GAA0458060.1"/>
    </source>
</evidence>
<evidence type="ECO:0000313" key="4">
    <source>
        <dbReference type="Proteomes" id="UP001500740"/>
    </source>
</evidence>
<dbReference type="Proteomes" id="UP001500740">
    <property type="component" value="Unassembled WGS sequence"/>
</dbReference>
<keyword evidence="2" id="KW-0472">Membrane</keyword>